<keyword evidence="8" id="KW-1185">Reference proteome</keyword>
<dbReference type="Proteomes" id="UP000422736">
    <property type="component" value="Chromosome 6"/>
</dbReference>
<feature type="region of interest" description="Disordered" evidence="6">
    <location>
        <begin position="303"/>
        <end position="344"/>
    </location>
</feature>
<feature type="compositionally biased region" description="Basic and acidic residues" evidence="6">
    <location>
        <begin position="310"/>
        <end position="344"/>
    </location>
</feature>
<evidence type="ECO:0000256" key="1">
    <source>
        <dbReference type="ARBA" id="ARBA00004173"/>
    </source>
</evidence>
<sequence length="344" mass="39778">MFRFTLKHSLAFTRSFSKSGVWHNDSRAVTDLLFKLPSFNHSTDLQGKRVKENQRKNNDRNIQRNGKNHKLQRERKLVFRWNNGTEKQQAAANDVLEEILKVNPKGDIKAISKDSNKVEETNVRIFLKGIDLGSSGIAMVSIDNSESSDVKLPVVKEIPTRIALKNYSDKLSKRKEEELIQLGVSAHRAGRANDNKPDSSWKIIKVSWQISDYDLKKQKYSEIVSNLEKGSKVSLFINDKDSQNLSPIDDDELKTMNDAVISKRELKRREEVMEKIYKILEEHSSQIVQAGSIKKRIILKVTPNPTNTKDSVDKRAIKEQKKRERQEKLQRRLEKKKMREAEQT</sequence>
<feature type="compositionally biased region" description="Basic and acidic residues" evidence="6">
    <location>
        <begin position="46"/>
        <end position="62"/>
    </location>
</feature>
<keyword evidence="5" id="KW-0496">Mitochondrion</keyword>
<evidence type="ECO:0000256" key="4">
    <source>
        <dbReference type="ARBA" id="ARBA00022946"/>
    </source>
</evidence>
<comment type="subcellular location">
    <subcellularLocation>
        <location evidence="1">Mitochondrion</location>
    </subcellularLocation>
</comment>
<dbReference type="Pfam" id="PF14877">
    <property type="entry name" value="mIF3"/>
    <property type="match status" value="1"/>
</dbReference>
<reference evidence="7 8" key="2">
    <citation type="submission" date="2019-11" db="EMBL/GenBank/DDBJ databases">
        <authorList>
            <person name="Lu H."/>
        </authorList>
    </citation>
    <scope>NUCLEOTIDE SEQUENCE [LARGE SCALE GENOMIC DNA]</scope>
    <source>
        <strain evidence="7 8">FIM1</strain>
    </source>
</reference>
<evidence type="ECO:0000313" key="8">
    <source>
        <dbReference type="Proteomes" id="UP000422736"/>
    </source>
</evidence>
<proteinExistence type="inferred from homology"/>
<reference evidence="7 8" key="1">
    <citation type="submission" date="2016-03" db="EMBL/GenBank/DDBJ databases">
        <title>How can Kluyveromyces marxianus grow so fast - potential evolutionary course in Saccharomyces Complex revealed by comparative genomics.</title>
        <authorList>
            <person name="Mo W."/>
            <person name="Lu W."/>
            <person name="Yang X."/>
            <person name="Qi J."/>
            <person name="Lv H."/>
        </authorList>
    </citation>
    <scope>NUCLEOTIDE SEQUENCE [LARGE SCALE GENOMIC DNA]</scope>
    <source>
        <strain evidence="7 8">FIM1</strain>
    </source>
</reference>
<name>A0ABX6F0L3_KLUMA</name>
<evidence type="ECO:0000256" key="5">
    <source>
        <dbReference type="ARBA" id="ARBA00023128"/>
    </source>
</evidence>
<comment type="similarity">
    <text evidence="2">Belongs to the AIM23 family.</text>
</comment>
<gene>
    <name evidence="7" type="primary">AIM23</name>
    <name evidence="7" type="ORF">FIM1_4265</name>
</gene>
<evidence type="ECO:0000256" key="2">
    <source>
        <dbReference type="ARBA" id="ARBA00008476"/>
    </source>
</evidence>
<dbReference type="EMBL" id="CP015059">
    <property type="protein sequence ID" value="QGN17529.1"/>
    <property type="molecule type" value="Genomic_DNA"/>
</dbReference>
<keyword evidence="4" id="KW-0809">Transit peptide</keyword>
<evidence type="ECO:0000313" key="7">
    <source>
        <dbReference type="EMBL" id="QGN17529.1"/>
    </source>
</evidence>
<accession>A0ABX6F0L3</accession>
<feature type="region of interest" description="Disordered" evidence="6">
    <location>
        <begin position="45"/>
        <end position="70"/>
    </location>
</feature>
<organism evidence="7 8">
    <name type="scientific">Kluyveromyces marxianus</name>
    <name type="common">Yeast</name>
    <name type="synonym">Candida kefyr</name>
    <dbReference type="NCBI Taxonomy" id="4911"/>
    <lineage>
        <taxon>Eukaryota</taxon>
        <taxon>Fungi</taxon>
        <taxon>Dikarya</taxon>
        <taxon>Ascomycota</taxon>
        <taxon>Saccharomycotina</taxon>
        <taxon>Saccharomycetes</taxon>
        <taxon>Saccharomycetales</taxon>
        <taxon>Saccharomycetaceae</taxon>
        <taxon>Kluyveromyces</taxon>
    </lineage>
</organism>
<evidence type="ECO:0000256" key="3">
    <source>
        <dbReference type="ARBA" id="ARBA00013994"/>
    </source>
</evidence>
<dbReference type="InterPro" id="IPR029427">
    <property type="entry name" value="AIM23"/>
</dbReference>
<evidence type="ECO:0000256" key="6">
    <source>
        <dbReference type="SAM" id="MobiDB-lite"/>
    </source>
</evidence>
<protein>
    <recommendedName>
        <fullName evidence="3">Altered inheritance of mitochondria protein 23, mitochondrial</fullName>
    </recommendedName>
</protein>